<reference evidence="3 4" key="2">
    <citation type="journal article" date="2019" name="G3 (Bethesda)">
        <title>Hybrid Assembly of the Genome of the Entomopathogenic Nematode Steinernema carpocapsae Identifies the X-Chromosome.</title>
        <authorList>
            <person name="Serra L."/>
            <person name="Macchietto M."/>
            <person name="Macias-Munoz A."/>
            <person name="McGill C.J."/>
            <person name="Rodriguez I.M."/>
            <person name="Rodriguez B."/>
            <person name="Murad R."/>
            <person name="Mortazavi A."/>
        </authorList>
    </citation>
    <scope>NUCLEOTIDE SEQUENCE [LARGE SCALE GENOMIC DNA]</scope>
    <source>
        <strain evidence="3 4">ALL</strain>
    </source>
</reference>
<dbReference type="AlphaFoldDB" id="A0A4U5MKU6"/>
<comment type="caution">
    <text evidence="3">The sequence shown here is derived from an EMBL/GenBank/DDBJ whole genome shotgun (WGS) entry which is preliminary data.</text>
</comment>
<keyword evidence="4" id="KW-1185">Reference proteome</keyword>
<evidence type="ECO:0000313" key="4">
    <source>
        <dbReference type="Proteomes" id="UP000298663"/>
    </source>
</evidence>
<proteinExistence type="predicted"/>
<evidence type="ECO:0000256" key="2">
    <source>
        <dbReference type="SAM" id="SignalP"/>
    </source>
</evidence>
<keyword evidence="2" id="KW-0732">Signal</keyword>
<evidence type="ECO:0000256" key="1">
    <source>
        <dbReference type="SAM" id="MobiDB-lite"/>
    </source>
</evidence>
<feature type="region of interest" description="Disordered" evidence="1">
    <location>
        <begin position="79"/>
        <end position="99"/>
    </location>
</feature>
<protein>
    <submittedName>
        <fullName evidence="3">Uncharacterized protein</fullName>
    </submittedName>
</protein>
<dbReference type="Proteomes" id="UP000298663">
    <property type="component" value="Unassembled WGS sequence"/>
</dbReference>
<reference evidence="3 4" key="1">
    <citation type="journal article" date="2015" name="Genome Biol.">
        <title>Comparative genomics of Steinernema reveals deeply conserved gene regulatory networks.</title>
        <authorList>
            <person name="Dillman A.R."/>
            <person name="Macchietto M."/>
            <person name="Porter C.F."/>
            <person name="Rogers A."/>
            <person name="Williams B."/>
            <person name="Antoshechkin I."/>
            <person name="Lee M.M."/>
            <person name="Goodwin Z."/>
            <person name="Lu X."/>
            <person name="Lewis E.E."/>
            <person name="Goodrich-Blair H."/>
            <person name="Stock S.P."/>
            <person name="Adams B.J."/>
            <person name="Sternberg P.W."/>
            <person name="Mortazavi A."/>
        </authorList>
    </citation>
    <scope>NUCLEOTIDE SEQUENCE [LARGE SCALE GENOMIC DNA]</scope>
    <source>
        <strain evidence="3 4">ALL</strain>
    </source>
</reference>
<feature type="chain" id="PRO_5020690903" evidence="2">
    <location>
        <begin position="22"/>
        <end position="99"/>
    </location>
</feature>
<gene>
    <name evidence="3" type="ORF">L596_022147</name>
</gene>
<feature type="signal peptide" evidence="2">
    <location>
        <begin position="1"/>
        <end position="21"/>
    </location>
</feature>
<sequence length="99" mass="10894">MSTSSNAFFSTIAFFAIFALAQSLAIHNTKGREECKTICLDWYYCISKSHNAPFCADRLQGCDCLSTFKTAKTETIDLKRSSLSRDTSAERSASTTTTA</sequence>
<dbReference type="EMBL" id="AZBU02000007">
    <property type="protein sequence ID" value="TKR70079.1"/>
    <property type="molecule type" value="Genomic_DNA"/>
</dbReference>
<organism evidence="3 4">
    <name type="scientific">Steinernema carpocapsae</name>
    <name type="common">Entomopathogenic nematode</name>
    <dbReference type="NCBI Taxonomy" id="34508"/>
    <lineage>
        <taxon>Eukaryota</taxon>
        <taxon>Metazoa</taxon>
        <taxon>Ecdysozoa</taxon>
        <taxon>Nematoda</taxon>
        <taxon>Chromadorea</taxon>
        <taxon>Rhabditida</taxon>
        <taxon>Tylenchina</taxon>
        <taxon>Panagrolaimomorpha</taxon>
        <taxon>Strongyloidoidea</taxon>
        <taxon>Steinernematidae</taxon>
        <taxon>Steinernema</taxon>
    </lineage>
</organism>
<feature type="compositionally biased region" description="Low complexity" evidence="1">
    <location>
        <begin position="90"/>
        <end position="99"/>
    </location>
</feature>
<name>A0A4U5MKU6_STECR</name>
<evidence type="ECO:0000313" key="3">
    <source>
        <dbReference type="EMBL" id="TKR70079.1"/>
    </source>
</evidence>
<accession>A0A4U5MKU6</accession>